<evidence type="ECO:0000313" key="3">
    <source>
        <dbReference type="EMBL" id="KAF7341842.1"/>
    </source>
</evidence>
<dbReference type="PANTHER" id="PTHR42767:SF1">
    <property type="entry name" value="ENDO-BETA-1,6-GALACTANASE-LIKE DOMAIN-CONTAINING PROTEIN"/>
    <property type="match status" value="1"/>
</dbReference>
<sequence length="490" mass="51774">MRAVVLAALLLAKSPTSGLAATLSATPAQTFSAIGGSGAWWPNDLFNFPDAVRQNLSTLLFSQSGLGLSHYRYNLGSGGVGVTVPLHAPQSFYVSPGVYDFTADPQGVHFMQQAAAHGISSFTAFAISAPAQLTSNNLSCGGTFVPGTEAAYGTFIADVVSHFRSTGINIDFVSPMHEPDDSFAACTQEGMAVPIEQRADVINAVFAALQDQGLSDTVGILADESSTVALASSESSAWLPSVADKVVAIAHHLYDYPDDSSYTSFVDTVQSVAPGKATWMSDICCGLGAADGTGRAYAQGFDPTITNALMSSGVMFQSFVLAGEPQFDFWTLVSSSLGCSPLEDALCTTTPNSVGWTDGLIYYDPAFATNNNFALYITKHFWTFKHFGNFIKPGSVLIDIPLVGDDVTQTMMAVSTSTTYNLILMNPTTTDSVLTLSFPDTVCAVSAFRTSETEDFATVAAATQDEGSTAWELPLQSMSLTTFTFNRAAC</sequence>
<dbReference type="OrthoDB" id="2012278at2759"/>
<evidence type="ECO:0000256" key="1">
    <source>
        <dbReference type="SAM" id="SignalP"/>
    </source>
</evidence>
<dbReference type="Proteomes" id="UP000623467">
    <property type="component" value="Unassembled WGS sequence"/>
</dbReference>
<evidence type="ECO:0000259" key="2">
    <source>
        <dbReference type="Pfam" id="PF14587"/>
    </source>
</evidence>
<dbReference type="EMBL" id="JACAZH010000026">
    <property type="protein sequence ID" value="KAF7341842.1"/>
    <property type="molecule type" value="Genomic_DNA"/>
</dbReference>
<dbReference type="InterPro" id="IPR017853">
    <property type="entry name" value="GH"/>
</dbReference>
<dbReference type="InterPro" id="IPR039514">
    <property type="entry name" value="6GAL-like"/>
</dbReference>
<evidence type="ECO:0000313" key="4">
    <source>
        <dbReference type="Proteomes" id="UP000623467"/>
    </source>
</evidence>
<gene>
    <name evidence="3" type="ORF">MSAN_02039700</name>
</gene>
<dbReference type="InterPro" id="IPR039743">
    <property type="entry name" value="6GAL/EXGAL"/>
</dbReference>
<dbReference type="AlphaFoldDB" id="A0A8H6XJW8"/>
<dbReference type="Pfam" id="PF14587">
    <property type="entry name" value="Glyco_hydr_30_2"/>
    <property type="match status" value="1"/>
</dbReference>
<keyword evidence="4" id="KW-1185">Reference proteome</keyword>
<feature type="domain" description="Endo-beta-1,6-galactanase-like" evidence="2">
    <location>
        <begin position="28"/>
        <end position="221"/>
    </location>
</feature>
<proteinExistence type="predicted"/>
<comment type="caution">
    <text evidence="3">The sequence shown here is derived from an EMBL/GenBank/DDBJ whole genome shotgun (WGS) entry which is preliminary data.</text>
</comment>
<dbReference type="SUPFAM" id="SSF51445">
    <property type="entry name" value="(Trans)glycosidases"/>
    <property type="match status" value="1"/>
</dbReference>
<feature type="signal peptide" evidence="1">
    <location>
        <begin position="1"/>
        <end position="20"/>
    </location>
</feature>
<feature type="chain" id="PRO_5034804093" evidence="1">
    <location>
        <begin position="21"/>
        <end position="490"/>
    </location>
</feature>
<name>A0A8H6XJW8_9AGAR</name>
<accession>A0A8H6XJW8</accession>
<dbReference type="GO" id="GO:0004553">
    <property type="term" value="F:hydrolase activity, hydrolyzing O-glycosyl compounds"/>
    <property type="evidence" value="ECO:0007669"/>
    <property type="project" value="InterPro"/>
</dbReference>
<reference evidence="3" key="1">
    <citation type="submission" date="2020-05" db="EMBL/GenBank/DDBJ databases">
        <title>Mycena genomes resolve the evolution of fungal bioluminescence.</title>
        <authorList>
            <person name="Tsai I.J."/>
        </authorList>
    </citation>
    <scope>NUCLEOTIDE SEQUENCE</scope>
    <source>
        <strain evidence="3">160909Yilan</strain>
    </source>
</reference>
<keyword evidence="3" id="KW-0378">Hydrolase</keyword>
<organism evidence="3 4">
    <name type="scientific">Mycena sanguinolenta</name>
    <dbReference type="NCBI Taxonomy" id="230812"/>
    <lineage>
        <taxon>Eukaryota</taxon>
        <taxon>Fungi</taxon>
        <taxon>Dikarya</taxon>
        <taxon>Basidiomycota</taxon>
        <taxon>Agaricomycotina</taxon>
        <taxon>Agaricomycetes</taxon>
        <taxon>Agaricomycetidae</taxon>
        <taxon>Agaricales</taxon>
        <taxon>Marasmiineae</taxon>
        <taxon>Mycenaceae</taxon>
        <taxon>Mycena</taxon>
    </lineage>
</organism>
<dbReference type="Gene3D" id="3.20.20.80">
    <property type="entry name" value="Glycosidases"/>
    <property type="match status" value="1"/>
</dbReference>
<keyword evidence="1" id="KW-0732">Signal</keyword>
<protein>
    <submittedName>
        <fullName evidence="3">Glycoside hydrolase family 30 protein</fullName>
    </submittedName>
</protein>
<dbReference type="PANTHER" id="PTHR42767">
    <property type="entry name" value="ENDO-BETA-1,6-GALACTANASE"/>
    <property type="match status" value="1"/>
</dbReference>